<feature type="domain" description="PA" evidence="12">
    <location>
        <begin position="380"/>
        <end position="460"/>
    </location>
</feature>
<keyword evidence="4 8" id="KW-0645">Protease</keyword>
<sequence length="920" mass="100055">MKKVWPVVVCTTLLLSGLGLNSSSPAQASPSEGFLNAKLREFQKHKLAPGVPVQSGKRVSVLVEMNSAPTAAFQKLAKSEELPRQNANQYRKELQQEQQTLTSDLKEVAPQLQVKETYDTVFAGMSVRLKGEEVEKLAALPEIKRIYPIRKYRATMKESSPLIGATSTWKEKDSQGNSLTGKGMKVAVVDSGVDAKHPDLKGKIVGGYDFVEKDRTPQDEAGHGTHVAGTIAAKGKIKGVAPDASILAYRVLDENGVGTNEDILAGIDRAVKDGADVMNLSLGASVNVPDGPLVQAVKRATEHGVVTVVANGNDGPEGWSAGTPGTAMDVISVGASTKVIPLPVVQVAGDKKKMEMNIITSSPAFPMKGTHSIVNLGNGKAKDFKKKSLKGKILLVKRNKQMTEGGITIVDDVAIRAKKAKAKALIVYNDHSGELSVTPMIPDDEAKPVPTATLSGAYGKYLKKKIAAGKKKIVLRSVKQERMIDFSSRGPGLGTWAIKPDVTAPGVDILSTVPRKVDKKGYEKMSGTSMAAPHVAGAAALLRQKHADWDPQQIKAALSNTAVNLKDSEGKRAPYIQQGSGRIDILKALQTDTLVTPNNLSFGLFKPQSGTQEAERMLQVRNTVNQAKTYTIRAELDGGKSGIRVEVPSQLQVNSGSTEQIPVKISFDTGLPVGQYTGTIYIKEGSQEWKVPFIALNDAKDYELINSFGLDTLFLSPNGDKKLDTALLTYYMPVSPDRLKITARKVEENSKPITLHSAKNPQEGYMDRFWNGKDAKGKKLPDALYLLEATANKGKARTSAQSIVFVDKTAPKIKWGKTGKKPQLKGKIHDLLVKKDSLGLLHFMHIMAGVDIKPVTLQWKREKSSKWKRIPLSLEKLHKNKGKFTYTFKKKELKKGKNTILVRVKDAAKNSRTQKIRIKK</sequence>
<evidence type="ECO:0000256" key="1">
    <source>
        <dbReference type="ARBA" id="ARBA00011073"/>
    </source>
</evidence>
<dbReference type="SUPFAM" id="SSF52025">
    <property type="entry name" value="PA domain"/>
    <property type="match status" value="1"/>
</dbReference>
<dbReference type="CDD" id="cd07474">
    <property type="entry name" value="Peptidases_S8_subtilisin_Vpr-like"/>
    <property type="match status" value="1"/>
</dbReference>
<accession>A0ABV8JDA8</accession>
<evidence type="ECO:0000256" key="4">
    <source>
        <dbReference type="ARBA" id="ARBA00022670"/>
    </source>
</evidence>
<dbReference type="SUPFAM" id="SSF52743">
    <property type="entry name" value="Subtilisin-like"/>
    <property type="match status" value="1"/>
</dbReference>
<dbReference type="PRINTS" id="PR00723">
    <property type="entry name" value="SUBTILISIN"/>
</dbReference>
<evidence type="ECO:0000313" key="15">
    <source>
        <dbReference type="Proteomes" id="UP001595843"/>
    </source>
</evidence>
<comment type="similarity">
    <text evidence="1 8 9">Belongs to the peptidase S8 family.</text>
</comment>
<keyword evidence="5 10" id="KW-0732">Signal</keyword>
<comment type="caution">
    <text evidence="14">The sequence shown here is derived from an EMBL/GenBank/DDBJ whole genome shotgun (WGS) entry which is preliminary data.</text>
</comment>
<evidence type="ECO:0000256" key="2">
    <source>
        <dbReference type="ARBA" id="ARBA00022512"/>
    </source>
</evidence>
<dbReference type="Proteomes" id="UP001595843">
    <property type="component" value="Unassembled WGS sequence"/>
</dbReference>
<feature type="active site" description="Charge relay system" evidence="8">
    <location>
        <position position="223"/>
    </location>
</feature>
<keyword evidence="7 8" id="KW-0720">Serine protease</keyword>
<dbReference type="Pfam" id="PF05922">
    <property type="entry name" value="Inhibitor_I9"/>
    <property type="match status" value="1"/>
</dbReference>
<dbReference type="PROSITE" id="PS00137">
    <property type="entry name" value="SUBTILASE_HIS"/>
    <property type="match status" value="1"/>
</dbReference>
<dbReference type="InterPro" id="IPR046450">
    <property type="entry name" value="PA_dom_sf"/>
</dbReference>
<dbReference type="PANTHER" id="PTHR43806">
    <property type="entry name" value="PEPTIDASE S8"/>
    <property type="match status" value="1"/>
</dbReference>
<dbReference type="InterPro" id="IPR022398">
    <property type="entry name" value="Peptidase_S8_His-AS"/>
</dbReference>
<feature type="domain" description="Inhibitor I9" evidence="13">
    <location>
        <begin position="87"/>
        <end position="153"/>
    </location>
</feature>
<dbReference type="Pfam" id="PF00082">
    <property type="entry name" value="Peptidase_S8"/>
    <property type="match status" value="1"/>
</dbReference>
<dbReference type="PROSITE" id="PS00136">
    <property type="entry name" value="SUBTILASE_ASP"/>
    <property type="match status" value="1"/>
</dbReference>
<evidence type="ECO:0000256" key="8">
    <source>
        <dbReference type="PROSITE-ProRule" id="PRU01240"/>
    </source>
</evidence>
<evidence type="ECO:0000256" key="9">
    <source>
        <dbReference type="RuleBase" id="RU003355"/>
    </source>
</evidence>
<dbReference type="Pfam" id="PF02225">
    <property type="entry name" value="PA"/>
    <property type="match status" value="1"/>
</dbReference>
<feature type="chain" id="PRO_5046634526" evidence="10">
    <location>
        <begin position="29"/>
        <end position="920"/>
    </location>
</feature>
<evidence type="ECO:0000256" key="5">
    <source>
        <dbReference type="ARBA" id="ARBA00022729"/>
    </source>
</evidence>
<evidence type="ECO:0000259" key="12">
    <source>
        <dbReference type="Pfam" id="PF02225"/>
    </source>
</evidence>
<evidence type="ECO:0000259" key="11">
    <source>
        <dbReference type="Pfam" id="PF00082"/>
    </source>
</evidence>
<evidence type="ECO:0000256" key="10">
    <source>
        <dbReference type="SAM" id="SignalP"/>
    </source>
</evidence>
<dbReference type="Gene3D" id="3.50.30.30">
    <property type="match status" value="1"/>
</dbReference>
<dbReference type="InterPro" id="IPR000209">
    <property type="entry name" value="Peptidase_S8/S53_dom"/>
</dbReference>
<feature type="active site" description="Charge relay system" evidence="8">
    <location>
        <position position="190"/>
    </location>
</feature>
<proteinExistence type="inferred from homology"/>
<keyword evidence="15" id="KW-1185">Reference proteome</keyword>
<evidence type="ECO:0000256" key="7">
    <source>
        <dbReference type="ARBA" id="ARBA00022825"/>
    </source>
</evidence>
<dbReference type="InterPro" id="IPR003137">
    <property type="entry name" value="PA_domain"/>
</dbReference>
<feature type="signal peptide" evidence="10">
    <location>
        <begin position="1"/>
        <end position="28"/>
    </location>
</feature>
<dbReference type="InterPro" id="IPR023828">
    <property type="entry name" value="Peptidase_S8_Ser-AS"/>
</dbReference>
<dbReference type="InterPro" id="IPR015500">
    <property type="entry name" value="Peptidase_S8_subtilisin-rel"/>
</dbReference>
<keyword evidence="3" id="KW-0964">Secreted</keyword>
<dbReference type="InterPro" id="IPR034213">
    <property type="entry name" value="S8_Vpr-like"/>
</dbReference>
<protein>
    <submittedName>
        <fullName evidence="14">S8 family serine peptidase</fullName>
    </submittedName>
</protein>
<dbReference type="InterPro" id="IPR050131">
    <property type="entry name" value="Peptidase_S8_subtilisin-like"/>
</dbReference>
<name>A0ABV8JDA8_9BACL</name>
<dbReference type="InterPro" id="IPR023827">
    <property type="entry name" value="Peptidase_S8_Asp-AS"/>
</dbReference>
<dbReference type="Gene3D" id="3.40.50.200">
    <property type="entry name" value="Peptidase S8/S53 domain"/>
    <property type="match status" value="1"/>
</dbReference>
<reference evidence="15" key="1">
    <citation type="journal article" date="2019" name="Int. J. Syst. Evol. Microbiol.">
        <title>The Global Catalogue of Microorganisms (GCM) 10K type strain sequencing project: providing services to taxonomists for standard genome sequencing and annotation.</title>
        <authorList>
            <consortium name="The Broad Institute Genomics Platform"/>
            <consortium name="The Broad Institute Genome Sequencing Center for Infectious Disease"/>
            <person name="Wu L."/>
            <person name="Ma J."/>
        </authorList>
    </citation>
    <scope>NUCLEOTIDE SEQUENCE [LARGE SCALE GENOMIC DNA]</scope>
    <source>
        <strain evidence="15">IBRC-M 10813</strain>
    </source>
</reference>
<dbReference type="InterPro" id="IPR036852">
    <property type="entry name" value="Peptidase_S8/S53_dom_sf"/>
</dbReference>
<feature type="active site" description="Charge relay system" evidence="8">
    <location>
        <position position="529"/>
    </location>
</feature>
<evidence type="ECO:0000256" key="3">
    <source>
        <dbReference type="ARBA" id="ARBA00022525"/>
    </source>
</evidence>
<feature type="domain" description="Peptidase S8/S53" evidence="11">
    <location>
        <begin position="181"/>
        <end position="567"/>
    </location>
</feature>
<evidence type="ECO:0000313" key="14">
    <source>
        <dbReference type="EMBL" id="MFC4075308.1"/>
    </source>
</evidence>
<dbReference type="RefSeq" id="WP_380701098.1">
    <property type="nucleotide sequence ID" value="NZ_JBHSAP010000003.1"/>
</dbReference>
<evidence type="ECO:0000259" key="13">
    <source>
        <dbReference type="Pfam" id="PF05922"/>
    </source>
</evidence>
<keyword evidence="6 8" id="KW-0378">Hydrolase</keyword>
<evidence type="ECO:0000256" key="6">
    <source>
        <dbReference type="ARBA" id="ARBA00022801"/>
    </source>
</evidence>
<dbReference type="PROSITE" id="PS00138">
    <property type="entry name" value="SUBTILASE_SER"/>
    <property type="match status" value="1"/>
</dbReference>
<dbReference type="PANTHER" id="PTHR43806:SF65">
    <property type="entry name" value="SERINE PROTEASE APRX"/>
    <property type="match status" value="1"/>
</dbReference>
<dbReference type="InterPro" id="IPR010259">
    <property type="entry name" value="S8pro/Inhibitor_I9"/>
</dbReference>
<dbReference type="EMBL" id="JBHSAP010000003">
    <property type="protein sequence ID" value="MFC4075308.1"/>
    <property type="molecule type" value="Genomic_DNA"/>
</dbReference>
<organism evidence="14 15">
    <name type="scientific">Salinithrix halophila</name>
    <dbReference type="NCBI Taxonomy" id="1485204"/>
    <lineage>
        <taxon>Bacteria</taxon>
        <taxon>Bacillati</taxon>
        <taxon>Bacillota</taxon>
        <taxon>Bacilli</taxon>
        <taxon>Bacillales</taxon>
        <taxon>Thermoactinomycetaceae</taxon>
        <taxon>Salinithrix</taxon>
    </lineage>
</organism>
<keyword evidence="2" id="KW-0134">Cell wall</keyword>
<gene>
    <name evidence="14" type="ORF">ACFOUO_00580</name>
</gene>
<dbReference type="PROSITE" id="PS51892">
    <property type="entry name" value="SUBTILASE"/>
    <property type="match status" value="1"/>
</dbReference>